<evidence type="ECO:0000313" key="2">
    <source>
        <dbReference type="Proteomes" id="UP001549366"/>
    </source>
</evidence>
<sequence length="36" mass="3852">MTAISGVNILSCYLRTPRAIESYMYRGSAASGVEPS</sequence>
<keyword evidence="2" id="KW-1185">Reference proteome</keyword>
<organism evidence="1 2">
    <name type="scientific">Endozoicomonas lisbonensis</name>
    <dbReference type="NCBI Taxonomy" id="3120522"/>
    <lineage>
        <taxon>Bacteria</taxon>
        <taxon>Pseudomonadati</taxon>
        <taxon>Pseudomonadota</taxon>
        <taxon>Gammaproteobacteria</taxon>
        <taxon>Oceanospirillales</taxon>
        <taxon>Endozoicomonadaceae</taxon>
        <taxon>Endozoicomonas</taxon>
    </lineage>
</organism>
<reference evidence="1 2" key="1">
    <citation type="submission" date="2024-06" db="EMBL/GenBank/DDBJ databases">
        <title>Genomic Encyclopedia of Type Strains, Phase V (KMG-V): Genome sequencing to study the core and pangenomes of soil and plant-associated prokaryotes.</title>
        <authorList>
            <person name="Whitman W."/>
        </authorList>
    </citation>
    <scope>NUCLEOTIDE SEQUENCE [LARGE SCALE GENOMIC DNA]</scope>
    <source>
        <strain evidence="1 2">NE40</strain>
    </source>
</reference>
<gene>
    <name evidence="1" type="ORF">V5J35_000975</name>
</gene>
<dbReference type="EMBL" id="JBEWTB010000002">
    <property type="protein sequence ID" value="MET4755783.1"/>
    <property type="molecule type" value="Genomic_DNA"/>
</dbReference>
<comment type="caution">
    <text evidence="1">The sequence shown here is derived from an EMBL/GenBank/DDBJ whole genome shotgun (WGS) entry which is preliminary data.</text>
</comment>
<accession>A0ABV2SDD3</accession>
<protein>
    <submittedName>
        <fullName evidence="1">Uncharacterized protein</fullName>
    </submittedName>
</protein>
<dbReference type="Proteomes" id="UP001549366">
    <property type="component" value="Unassembled WGS sequence"/>
</dbReference>
<evidence type="ECO:0000313" key="1">
    <source>
        <dbReference type="EMBL" id="MET4755783.1"/>
    </source>
</evidence>
<name>A0ABV2SDD3_9GAMM</name>
<proteinExistence type="predicted"/>